<gene>
    <name evidence="1" type="ORF">ISU10_03515</name>
</gene>
<dbReference type="AlphaFoldDB" id="A0A930VLA9"/>
<dbReference type="EMBL" id="JADKPO010000003">
    <property type="protein sequence ID" value="MBF4766835.1"/>
    <property type="molecule type" value="Genomic_DNA"/>
</dbReference>
<reference evidence="1" key="1">
    <citation type="submission" date="2020-11" db="EMBL/GenBank/DDBJ databases">
        <title>Nocardioides cynanchi sp. nov., isolated from soil of rhizosphere of Cynanchum wilfordii.</title>
        <authorList>
            <person name="Lee J.-S."/>
            <person name="Suh M.K."/>
            <person name="Kim J.-S."/>
        </authorList>
    </citation>
    <scope>NUCLEOTIDE SEQUENCE</scope>
    <source>
        <strain evidence="1">KCTC 19276</strain>
    </source>
</reference>
<accession>A0A930VLA9</accession>
<proteinExistence type="predicted"/>
<protein>
    <submittedName>
        <fullName evidence="1">Uncharacterized protein</fullName>
    </submittedName>
</protein>
<name>A0A930VLA9_9ACTN</name>
<dbReference type="RefSeq" id="WP_194694982.1">
    <property type="nucleotide sequence ID" value="NZ_JADKPO010000003.1"/>
</dbReference>
<evidence type="ECO:0000313" key="1">
    <source>
        <dbReference type="EMBL" id="MBF4766835.1"/>
    </source>
</evidence>
<organism evidence="1 2">
    <name type="scientific">Nocardioides agariphilus</name>
    <dbReference type="NCBI Taxonomy" id="433664"/>
    <lineage>
        <taxon>Bacteria</taxon>
        <taxon>Bacillati</taxon>
        <taxon>Actinomycetota</taxon>
        <taxon>Actinomycetes</taxon>
        <taxon>Propionibacteriales</taxon>
        <taxon>Nocardioidaceae</taxon>
        <taxon>Nocardioides</taxon>
    </lineage>
</organism>
<keyword evidence="2" id="KW-1185">Reference proteome</keyword>
<evidence type="ECO:0000313" key="2">
    <source>
        <dbReference type="Proteomes" id="UP000660668"/>
    </source>
</evidence>
<dbReference type="Proteomes" id="UP000660668">
    <property type="component" value="Unassembled WGS sequence"/>
</dbReference>
<comment type="caution">
    <text evidence="1">The sequence shown here is derived from an EMBL/GenBank/DDBJ whole genome shotgun (WGS) entry which is preliminary data.</text>
</comment>
<sequence>MIARAGKPVVRLEPVQARRLEIGFVEVTLPDGFFEPMTDEELAEWE</sequence>